<keyword evidence="1" id="KW-1133">Transmembrane helix</keyword>
<dbReference type="EMBL" id="RFFJ01000274">
    <property type="protein sequence ID" value="RMI29044.1"/>
    <property type="molecule type" value="Genomic_DNA"/>
</dbReference>
<evidence type="ECO:0008006" key="4">
    <source>
        <dbReference type="Google" id="ProtNLM"/>
    </source>
</evidence>
<sequence length="178" mass="18899">MPRRGGEWGRNLLACLVLWPLAVVGVAGFGEMSWSLGARAWQEYQTGRGDAGVPGSAVVTEVEERSSGRSRLHVCWGTFTPDDGGPVRTNLRIRAAGDCRDADLSDVRLLTGDESGAVRVDDPDTIVAVGGFHWLGNAVWTLVLSAVTVGCALVALGPPTSATLWLVRRLRAPPPDTP</sequence>
<protein>
    <recommendedName>
        <fullName evidence="4">DUF3592 domain-containing protein</fullName>
    </recommendedName>
</protein>
<accession>A0A3M2KVM0</accession>
<gene>
    <name evidence="2" type="ORF">EBN88_27870</name>
</gene>
<name>A0A3M2KVM0_9ACTN</name>
<dbReference type="AlphaFoldDB" id="A0A3M2KVM0"/>
<proteinExistence type="predicted"/>
<organism evidence="2 3">
    <name type="scientific">Streptomyces triticirhizae</name>
    <dbReference type="NCBI Taxonomy" id="2483353"/>
    <lineage>
        <taxon>Bacteria</taxon>
        <taxon>Bacillati</taxon>
        <taxon>Actinomycetota</taxon>
        <taxon>Actinomycetes</taxon>
        <taxon>Kitasatosporales</taxon>
        <taxon>Streptomycetaceae</taxon>
        <taxon>Streptomyces</taxon>
    </lineage>
</organism>
<feature type="transmembrane region" description="Helical" evidence="1">
    <location>
        <begin position="12"/>
        <end position="30"/>
    </location>
</feature>
<keyword evidence="3" id="KW-1185">Reference proteome</keyword>
<comment type="caution">
    <text evidence="2">The sequence shown here is derived from an EMBL/GenBank/DDBJ whole genome shotgun (WGS) entry which is preliminary data.</text>
</comment>
<evidence type="ECO:0000256" key="1">
    <source>
        <dbReference type="SAM" id="Phobius"/>
    </source>
</evidence>
<reference evidence="2 3" key="1">
    <citation type="submission" date="2018-10" db="EMBL/GenBank/DDBJ databases">
        <title>Isolation, diversity and antifungal activity of actinobacteria from wheat.</title>
        <authorList>
            <person name="Han C."/>
        </authorList>
    </citation>
    <scope>NUCLEOTIDE SEQUENCE [LARGE SCALE GENOMIC DNA]</scope>
    <source>
        <strain evidence="2 3">NEAU-YY642</strain>
    </source>
</reference>
<dbReference type="Proteomes" id="UP000278673">
    <property type="component" value="Unassembled WGS sequence"/>
</dbReference>
<keyword evidence="1" id="KW-0812">Transmembrane</keyword>
<feature type="transmembrane region" description="Helical" evidence="1">
    <location>
        <begin position="139"/>
        <end position="167"/>
    </location>
</feature>
<evidence type="ECO:0000313" key="3">
    <source>
        <dbReference type="Proteomes" id="UP000278673"/>
    </source>
</evidence>
<keyword evidence="1" id="KW-0472">Membrane</keyword>
<evidence type="ECO:0000313" key="2">
    <source>
        <dbReference type="EMBL" id="RMI29044.1"/>
    </source>
</evidence>
<dbReference type="RefSeq" id="WP_122399809.1">
    <property type="nucleotide sequence ID" value="NZ_RFFJ01000274.1"/>
</dbReference>